<dbReference type="GO" id="GO:0009421">
    <property type="term" value="C:bacterial-type flagellum filament cap"/>
    <property type="evidence" value="ECO:0007669"/>
    <property type="project" value="InterPro"/>
</dbReference>
<keyword evidence="8" id="KW-0966">Cell projection</keyword>
<comment type="function">
    <text evidence="5">Required for morphogenesis and for the elongation of the flagellar filament by facilitating polymerization of the flagellin monomers at the tip of growing filament. Forms a capping structure, which prevents flagellin subunits (transported through the central channel of the flagellum) from leaking out without polymerization at the distal end.</text>
</comment>
<evidence type="ECO:0000256" key="4">
    <source>
        <dbReference type="ARBA" id="ARBA00023143"/>
    </source>
</evidence>
<dbReference type="InterPro" id="IPR040026">
    <property type="entry name" value="FliD"/>
</dbReference>
<evidence type="ECO:0000259" key="6">
    <source>
        <dbReference type="Pfam" id="PF02465"/>
    </source>
</evidence>
<dbReference type="PANTHER" id="PTHR30288:SF0">
    <property type="entry name" value="FLAGELLAR HOOK-ASSOCIATED PROTEIN 2"/>
    <property type="match status" value="1"/>
</dbReference>
<keyword evidence="8" id="KW-0282">Flagellum</keyword>
<organism evidence="8 9">
    <name type="scientific">Pseudoduganella umbonata</name>
    <dbReference type="NCBI Taxonomy" id="864828"/>
    <lineage>
        <taxon>Bacteria</taxon>
        <taxon>Pseudomonadati</taxon>
        <taxon>Pseudomonadota</taxon>
        <taxon>Betaproteobacteria</taxon>
        <taxon>Burkholderiales</taxon>
        <taxon>Oxalobacteraceae</taxon>
        <taxon>Telluria group</taxon>
        <taxon>Pseudoduganella</taxon>
    </lineage>
</organism>
<feature type="domain" description="Flagellar hook-associated protein 2 C-terminal" evidence="7">
    <location>
        <begin position="773"/>
        <end position="863"/>
    </location>
</feature>
<proteinExistence type="inferred from homology"/>
<dbReference type="GO" id="GO:0071973">
    <property type="term" value="P:bacterial-type flagellum-dependent cell motility"/>
    <property type="evidence" value="ECO:0007669"/>
    <property type="project" value="TreeGrafter"/>
</dbReference>
<comment type="caution">
    <text evidence="8">The sequence shown here is derived from an EMBL/GenBank/DDBJ whole genome shotgun (WGS) entry which is preliminary data.</text>
</comment>
<dbReference type="InterPro" id="IPR010809">
    <property type="entry name" value="FliD_C"/>
</dbReference>
<keyword evidence="8" id="KW-0969">Cilium</keyword>
<evidence type="ECO:0000313" key="9">
    <source>
        <dbReference type="Proteomes" id="UP000584325"/>
    </source>
</evidence>
<dbReference type="Pfam" id="PF07195">
    <property type="entry name" value="FliD_C"/>
    <property type="match status" value="2"/>
</dbReference>
<dbReference type="GO" id="GO:0007155">
    <property type="term" value="P:cell adhesion"/>
    <property type="evidence" value="ECO:0007669"/>
    <property type="project" value="InterPro"/>
</dbReference>
<evidence type="ECO:0000256" key="1">
    <source>
        <dbReference type="ARBA" id="ARBA00009764"/>
    </source>
</evidence>
<feature type="domain" description="Flagellar hook-associated protein 2 N-terminal" evidence="6">
    <location>
        <begin position="11"/>
        <end position="105"/>
    </location>
</feature>
<evidence type="ECO:0000259" key="7">
    <source>
        <dbReference type="Pfam" id="PF07195"/>
    </source>
</evidence>
<comment type="subunit">
    <text evidence="2 5">Homopentamer.</text>
</comment>
<reference evidence="8 9" key="1">
    <citation type="submission" date="2020-08" db="EMBL/GenBank/DDBJ databases">
        <title>Genomic Encyclopedia of Type Strains, Phase III (KMG-III): the genomes of soil and plant-associated and newly described type strains.</title>
        <authorList>
            <person name="Whitman W."/>
        </authorList>
    </citation>
    <scope>NUCLEOTIDE SEQUENCE [LARGE SCALE GENOMIC DNA]</scope>
    <source>
        <strain evidence="8 9">CECT 7753</strain>
    </source>
</reference>
<dbReference type="InterPro" id="IPR010810">
    <property type="entry name" value="Flagellin_hook_IN_motif"/>
</dbReference>
<dbReference type="AlphaFoldDB" id="A0A7W5EH19"/>
<evidence type="ECO:0000256" key="3">
    <source>
        <dbReference type="ARBA" id="ARBA00023054"/>
    </source>
</evidence>
<dbReference type="GO" id="GO:0009424">
    <property type="term" value="C:bacterial-type flagellum hook"/>
    <property type="evidence" value="ECO:0007669"/>
    <property type="project" value="UniProtKB-UniRule"/>
</dbReference>
<comment type="subcellular location">
    <subcellularLocation>
        <location evidence="5">Secreted</location>
    </subcellularLocation>
    <subcellularLocation>
        <location evidence="5">Bacterial flagellum</location>
    </subcellularLocation>
</comment>
<dbReference type="Proteomes" id="UP000584325">
    <property type="component" value="Unassembled WGS sequence"/>
</dbReference>
<keyword evidence="5" id="KW-0964">Secreted</keyword>
<evidence type="ECO:0000313" key="8">
    <source>
        <dbReference type="EMBL" id="MBB3225123.1"/>
    </source>
</evidence>
<protein>
    <recommendedName>
        <fullName evidence="5">Flagellar hook-associated protein 2</fullName>
        <shortName evidence="5">HAP2</shortName>
    </recommendedName>
    <alternativeName>
        <fullName evidence="5">Flagellar cap protein</fullName>
    </alternativeName>
</protein>
<keyword evidence="4 5" id="KW-0975">Bacterial flagellum</keyword>
<dbReference type="RefSeq" id="WP_229422693.1">
    <property type="nucleotide sequence ID" value="NZ_CP040017.1"/>
</dbReference>
<dbReference type="PANTHER" id="PTHR30288">
    <property type="entry name" value="FLAGELLAR CAP/ASSEMBLY PROTEIN FLID"/>
    <property type="match status" value="1"/>
</dbReference>
<evidence type="ECO:0000256" key="2">
    <source>
        <dbReference type="ARBA" id="ARBA00011255"/>
    </source>
</evidence>
<dbReference type="InterPro" id="IPR003481">
    <property type="entry name" value="FliD_N"/>
</dbReference>
<dbReference type="EMBL" id="JACHXS010000016">
    <property type="protein sequence ID" value="MBB3225123.1"/>
    <property type="molecule type" value="Genomic_DNA"/>
</dbReference>
<keyword evidence="3" id="KW-0175">Coiled coil</keyword>
<evidence type="ECO:0000256" key="5">
    <source>
        <dbReference type="RuleBase" id="RU362066"/>
    </source>
</evidence>
<name>A0A7W5EH19_9BURK</name>
<accession>A0A7W5EH19</accession>
<dbReference type="Pfam" id="PF02465">
    <property type="entry name" value="FliD_N"/>
    <property type="match status" value="1"/>
</dbReference>
<dbReference type="Pfam" id="PF07196">
    <property type="entry name" value="Flagellin_IN"/>
    <property type="match status" value="2"/>
</dbReference>
<dbReference type="Gene3D" id="3.30.70.2120">
    <property type="match status" value="1"/>
</dbReference>
<dbReference type="GO" id="GO:0005576">
    <property type="term" value="C:extracellular region"/>
    <property type="evidence" value="ECO:0007669"/>
    <property type="project" value="UniProtKB-SubCell"/>
</dbReference>
<gene>
    <name evidence="8" type="ORF">FHS02_005993</name>
</gene>
<sequence length="880" mass="87809">MATITASGGVLDVSSIVSQLMAVEQQPLAKFQQKQASYQATLSAYGSLSGAIGVFQSSLGALNKASDFNALSATPSKPEVMTASATSKAVAGNYKVNVTQLAQAQTLTTPGITSNKSAIGLGGKTTLSFQFGTVSGNYGQAGTALTGAVATNGISNGSLTINGTAIATDSTTSSARALAEAINAKSTTTGVTATATATATDGTLFKVFGDVSTTSGTYALKVGGIEIAALGENESGVTFASIDATLAGPSTALTALTNAGITFTGSVENGDLTFTRADGSNLAIEEVVTGDAQGGIGKLAGAVNAGSSVTASSGVSLSSTDASPITIAGSNPAAAGLTAGTGGTYLGGGFSQDANVASGTVTIDSTNNSLEGIRDAVNKAGLGVTATIVSDGSSTPYHLVFTSNATGANSSMKISLSGTDTDPPDAALANLLAYDPAGEQKMSQTSAAQDTKLTVNGIAVTSKSNNVGEAIQGVSLTVNQIGASTLAVSRNTAQVKTNVEAFVKAYNDLSGTLKKLTGYNADTKSAGALQGDSTAQSVQSQMRRMLTSNITGISGAFSSLSDVGIGFTKDGTLALDSTKFQKAIDTNFADIGTLFGAVGKTTDNQVAFTSSSAATKPGTYDLNITQMATQGELTTGAAVPASTTIAANTSWAVTLNDTKPSSSKNMAMVTIPAGTYTPAELAKVVQSSINGTTAFSSAGNSITASIDADGKLVVSSAKYGSTSNIALASGTGTTTDSLFGGSTAVAGLDVEGTLGGHPVTGSGQTMTGKAGTDAEGLKIEITGGTTGSRGTVSFSQGYAYQMNNLATQMLSKTGQITSRTDGINQSIKNVQKQSDAFTDKLAGIEARYRKQYAALDVMLANMQTTSNYLTQQLSALAANS</sequence>
<comment type="similarity">
    <text evidence="1 5">Belongs to the FliD family.</text>
</comment>
<feature type="domain" description="Flagellar hook-associated protein 2 C-terminal" evidence="7">
    <location>
        <begin position="448"/>
        <end position="612"/>
    </location>
</feature>